<accession>A0A2H0W502</accession>
<sequence>MKFSRHARQRLSRRSNLPLEDVEDIIRYNLCVIVGFEQIKKFSSRKIHKLFWSIPDENWFVIIQDELTGVVITILPPRRSCWVITYSSMEKAKQLVLGKELPQ</sequence>
<proteinExistence type="predicted"/>
<dbReference type="EMBL" id="PEZY01000005">
    <property type="protein sequence ID" value="PIS06357.1"/>
    <property type="molecule type" value="Genomic_DNA"/>
</dbReference>
<gene>
    <name evidence="1" type="ORF">COT80_02205</name>
</gene>
<evidence type="ECO:0000313" key="2">
    <source>
        <dbReference type="Proteomes" id="UP000229056"/>
    </source>
</evidence>
<evidence type="ECO:0008006" key="3">
    <source>
        <dbReference type="Google" id="ProtNLM"/>
    </source>
</evidence>
<protein>
    <recommendedName>
        <fullName evidence="3">DUF4258 domain-containing protein</fullName>
    </recommendedName>
</protein>
<name>A0A2H0W502_9BACT</name>
<dbReference type="AlphaFoldDB" id="A0A2H0W502"/>
<evidence type="ECO:0000313" key="1">
    <source>
        <dbReference type="EMBL" id="PIS06357.1"/>
    </source>
</evidence>
<comment type="caution">
    <text evidence="1">The sequence shown here is derived from an EMBL/GenBank/DDBJ whole genome shotgun (WGS) entry which is preliminary data.</text>
</comment>
<dbReference type="Proteomes" id="UP000229056">
    <property type="component" value="Unassembled WGS sequence"/>
</dbReference>
<reference evidence="2" key="1">
    <citation type="submission" date="2017-09" db="EMBL/GenBank/DDBJ databases">
        <title>Depth-based differentiation of microbial function through sediment-hosted aquifers and enrichment of novel symbionts in the deep terrestrial subsurface.</title>
        <authorList>
            <person name="Probst A.J."/>
            <person name="Ladd B."/>
            <person name="Jarett J.K."/>
            <person name="Geller-Mcgrath D.E."/>
            <person name="Sieber C.M.K."/>
            <person name="Emerson J.B."/>
            <person name="Anantharaman K."/>
            <person name="Thomas B.C."/>
            <person name="Malmstrom R."/>
            <person name="Stieglmeier M."/>
            <person name="Klingl A."/>
            <person name="Woyke T."/>
            <person name="Ryan C.M."/>
            <person name="Banfield J.F."/>
        </authorList>
    </citation>
    <scope>NUCLEOTIDE SEQUENCE [LARGE SCALE GENOMIC DNA]</scope>
</reference>
<organism evidence="1 2">
    <name type="scientific">Candidatus Buchananbacteria bacterium CG10_big_fil_rev_8_21_14_0_10_33_19</name>
    <dbReference type="NCBI Taxonomy" id="1974525"/>
    <lineage>
        <taxon>Bacteria</taxon>
        <taxon>Candidatus Buchananiibacteriota</taxon>
    </lineage>
</organism>